<dbReference type="InterPro" id="IPR018530">
    <property type="entry name" value="SiaC"/>
</dbReference>
<organism evidence="2 3">
    <name type="scientific">Tenuifilum thalassicum</name>
    <dbReference type="NCBI Taxonomy" id="2590900"/>
    <lineage>
        <taxon>Bacteria</taxon>
        <taxon>Pseudomonadati</taxon>
        <taxon>Bacteroidota</taxon>
        <taxon>Bacteroidia</taxon>
        <taxon>Bacteroidales</taxon>
        <taxon>Tenuifilaceae</taxon>
        <taxon>Tenuifilum</taxon>
    </lineage>
</organism>
<sequence>MDRVEIEATMETPKVVLDKDKSLIEFAGNSLPEDVNTFYAPILEWIDKYVADPNETTEVNMRFDYYNTSSSKIILKILEKFRDIHKKGYSVVVNWHYMEDDEDMIEAGEDYAEHLKIPFKMIPIQQ</sequence>
<evidence type="ECO:0000313" key="2">
    <source>
        <dbReference type="EMBL" id="QKG80746.1"/>
    </source>
</evidence>
<evidence type="ECO:0000259" key="1">
    <source>
        <dbReference type="Pfam" id="PF09345"/>
    </source>
</evidence>
<accession>A0A7D4CHQ4</accession>
<name>A0A7D4CHQ4_9BACT</name>
<dbReference type="KEGG" id="ttz:FHG85_10875"/>
<protein>
    <submittedName>
        <fullName evidence="2">DUF1987 domain-containing protein</fullName>
    </submittedName>
</protein>
<dbReference type="Proteomes" id="UP000500961">
    <property type="component" value="Chromosome"/>
</dbReference>
<proteinExistence type="predicted"/>
<evidence type="ECO:0000313" key="3">
    <source>
        <dbReference type="Proteomes" id="UP000500961"/>
    </source>
</evidence>
<dbReference type="AlphaFoldDB" id="A0A7D4CHQ4"/>
<feature type="domain" description="SiaC family regulatory phosphoprotein" evidence="1">
    <location>
        <begin position="6"/>
        <end position="123"/>
    </location>
</feature>
<dbReference type="Pfam" id="PF09345">
    <property type="entry name" value="SiaC"/>
    <property type="match status" value="1"/>
</dbReference>
<dbReference type="EMBL" id="CP041345">
    <property type="protein sequence ID" value="QKG80746.1"/>
    <property type="molecule type" value="Genomic_DNA"/>
</dbReference>
<reference evidence="2 3" key="1">
    <citation type="submission" date="2019-07" db="EMBL/GenBank/DDBJ databases">
        <title>Thalassofilum flectens gen. nov., sp. nov., a novel moderate thermophilic anaerobe from a shallow sea hot spring in Kunashir Island (Russia), representing a new family in the order Bacteroidales, and proposal of Thalassofilacea fam. nov.</title>
        <authorList>
            <person name="Kochetkova T.V."/>
            <person name="Podosokorskaya O.A."/>
            <person name="Novikov A."/>
            <person name="Elcheninov A.G."/>
            <person name="Toshchakov S.V."/>
            <person name="Kublanov I.V."/>
        </authorList>
    </citation>
    <scope>NUCLEOTIDE SEQUENCE [LARGE SCALE GENOMIC DNA]</scope>
    <source>
        <strain evidence="2 3">38-H</strain>
    </source>
</reference>
<gene>
    <name evidence="2" type="ORF">FHG85_10875</name>
</gene>
<dbReference type="RefSeq" id="WP_173075801.1">
    <property type="nucleotide sequence ID" value="NZ_CP041345.1"/>
</dbReference>
<keyword evidence="3" id="KW-1185">Reference proteome</keyword>